<dbReference type="OrthoDB" id="6975458at2"/>
<keyword evidence="3" id="KW-1185">Reference proteome</keyword>
<dbReference type="GO" id="GO:0016020">
    <property type="term" value="C:membrane"/>
    <property type="evidence" value="ECO:0007669"/>
    <property type="project" value="InterPro"/>
</dbReference>
<dbReference type="EMBL" id="CP014579">
    <property type="protein sequence ID" value="ANB76382.1"/>
    <property type="molecule type" value="Genomic_DNA"/>
</dbReference>
<dbReference type="Pfam" id="PF13609">
    <property type="entry name" value="Porin_4"/>
    <property type="match status" value="1"/>
</dbReference>
<evidence type="ECO:0000313" key="3">
    <source>
        <dbReference type="Proteomes" id="UP000076852"/>
    </source>
</evidence>
<organism evidence="2 3">
    <name type="scientific">Paraburkholderia phytofirmans OLGA172</name>
    <dbReference type="NCBI Taxonomy" id="1417228"/>
    <lineage>
        <taxon>Bacteria</taxon>
        <taxon>Pseudomonadati</taxon>
        <taxon>Pseudomonadota</taxon>
        <taxon>Betaproteobacteria</taxon>
        <taxon>Burkholderiales</taxon>
        <taxon>Burkholderiaceae</taxon>
        <taxon>Paraburkholderia</taxon>
    </lineage>
</organism>
<dbReference type="SUPFAM" id="SSF56935">
    <property type="entry name" value="Porins"/>
    <property type="match status" value="1"/>
</dbReference>
<dbReference type="InterPro" id="IPR023614">
    <property type="entry name" value="Porin_dom_sf"/>
</dbReference>
<dbReference type="InterPro" id="IPR033900">
    <property type="entry name" value="Gram_neg_porin_domain"/>
</dbReference>
<feature type="domain" description="Porin" evidence="1">
    <location>
        <begin position="7"/>
        <end position="169"/>
    </location>
</feature>
<reference evidence="2 3" key="1">
    <citation type="journal article" date="2016" name="Gene">
        <title>PacBio SMRT assembly of a complex multi-replicon genome reveals chlorocatechol degradative operon in a region of genome plasticity.</title>
        <authorList>
            <person name="Ricker N."/>
            <person name="Shen S.Y."/>
            <person name="Goordial J."/>
            <person name="Jin S."/>
            <person name="Fulthorpe R.R."/>
        </authorList>
    </citation>
    <scope>NUCLEOTIDE SEQUENCE [LARGE SCALE GENOMIC DNA]</scope>
    <source>
        <strain evidence="2 3">OLGA172</strain>
    </source>
</reference>
<dbReference type="CDD" id="cd00342">
    <property type="entry name" value="gram_neg_porins"/>
    <property type="match status" value="1"/>
</dbReference>
<proteinExistence type="predicted"/>
<dbReference type="AlphaFoldDB" id="A0A160FTR3"/>
<accession>A0A160FTR3</accession>
<name>A0A160FTR3_9BURK</name>
<dbReference type="GO" id="GO:0015288">
    <property type="term" value="F:porin activity"/>
    <property type="evidence" value="ECO:0007669"/>
    <property type="project" value="InterPro"/>
</dbReference>
<sequence length="185" mass="20058">MRDTVLGDTGWDGSILYESPSIYGFKFSVTETAPGSGAHNQSAAVEYNRGPLYLAALVQHVKYGLGITPAINRQDTYFFGGSYNLQYAKLYASYAHNADSNNGAIDNTYQGGVSIPFGHLALEMAYSRTNTRIGGGTPEHYRNTAGVTFDYGLTKKTDVYASYLYDKLSTAGTANNFGVGIRHAF</sequence>
<evidence type="ECO:0000313" key="2">
    <source>
        <dbReference type="EMBL" id="ANB76382.1"/>
    </source>
</evidence>
<dbReference type="KEGG" id="buz:AYM40_29545"/>
<protein>
    <recommendedName>
        <fullName evidence="1">Porin domain-containing protein</fullName>
    </recommendedName>
</protein>
<dbReference type="RefSeq" id="WP_063499612.1">
    <property type="nucleotide sequence ID" value="NZ_CP014579.1"/>
</dbReference>
<dbReference type="Gene3D" id="2.40.160.10">
    <property type="entry name" value="Porin"/>
    <property type="match status" value="1"/>
</dbReference>
<dbReference type="STRING" id="1804984.AYM40_29545"/>
<gene>
    <name evidence="2" type="ORF">AYM40_29545</name>
</gene>
<evidence type="ECO:0000259" key="1">
    <source>
        <dbReference type="Pfam" id="PF13609"/>
    </source>
</evidence>
<dbReference type="Proteomes" id="UP000076852">
    <property type="component" value="Chromosome 2"/>
</dbReference>